<keyword evidence="6" id="KW-0694">RNA-binding</keyword>
<dbReference type="RefSeq" id="WP_190469528.1">
    <property type="nucleotide sequence ID" value="NZ_JACJPW010000070.1"/>
</dbReference>
<evidence type="ECO:0000313" key="8">
    <source>
        <dbReference type="EMBL" id="MBD2184000.1"/>
    </source>
</evidence>
<evidence type="ECO:0000256" key="7">
    <source>
        <dbReference type="ARBA" id="ARBA00023016"/>
    </source>
</evidence>
<dbReference type="AlphaFoldDB" id="A0A926VHJ5"/>
<gene>
    <name evidence="8" type="ORF">H6G03_23520</name>
</gene>
<dbReference type="SUPFAM" id="SSF54786">
    <property type="entry name" value="YcfA/nrd intein domain"/>
    <property type="match status" value="1"/>
</dbReference>
<evidence type="ECO:0000256" key="2">
    <source>
        <dbReference type="ARBA" id="ARBA00022649"/>
    </source>
</evidence>
<reference evidence="8" key="1">
    <citation type="journal article" date="2015" name="ISME J.">
        <title>Draft Genome Sequence of Streptomyces incarnatus NRRL8089, which Produces the Nucleoside Antibiotic Sinefungin.</title>
        <authorList>
            <person name="Oshima K."/>
            <person name="Hattori M."/>
            <person name="Shimizu H."/>
            <person name="Fukuda K."/>
            <person name="Nemoto M."/>
            <person name="Inagaki K."/>
            <person name="Tamura T."/>
        </authorList>
    </citation>
    <scope>NUCLEOTIDE SEQUENCE</scope>
    <source>
        <strain evidence="8">FACHB-1375</strain>
    </source>
</reference>
<sequence>MPKKIRELKKLLLDAGFTYRQGKGSHEVWSHPLLSQPIVIARKDGDDAPLYLEKQVNAARKELEEMEDSEE</sequence>
<accession>A0A926VHJ5</accession>
<evidence type="ECO:0000313" key="9">
    <source>
        <dbReference type="Proteomes" id="UP000641646"/>
    </source>
</evidence>
<reference evidence="8" key="2">
    <citation type="submission" date="2020-08" db="EMBL/GenBank/DDBJ databases">
        <authorList>
            <person name="Chen M."/>
            <person name="Teng W."/>
            <person name="Zhao L."/>
            <person name="Hu C."/>
            <person name="Zhou Y."/>
            <person name="Han B."/>
            <person name="Song L."/>
            <person name="Shu W."/>
        </authorList>
    </citation>
    <scope>NUCLEOTIDE SEQUENCE</scope>
    <source>
        <strain evidence="8">FACHB-1375</strain>
    </source>
</reference>
<proteinExistence type="inferred from homology"/>
<dbReference type="EMBL" id="JACJPW010000070">
    <property type="protein sequence ID" value="MBD2184000.1"/>
    <property type="molecule type" value="Genomic_DNA"/>
</dbReference>
<protein>
    <submittedName>
        <fullName evidence="8">Type II toxin-antitoxin system HicA family toxin</fullName>
    </submittedName>
</protein>
<evidence type="ECO:0000256" key="4">
    <source>
        <dbReference type="ARBA" id="ARBA00022759"/>
    </source>
</evidence>
<keyword evidence="9" id="KW-1185">Reference proteome</keyword>
<dbReference type="Gene3D" id="3.30.920.30">
    <property type="entry name" value="Hypothetical protein"/>
    <property type="match status" value="1"/>
</dbReference>
<dbReference type="Pfam" id="PF07927">
    <property type="entry name" value="HicA_toxin"/>
    <property type="match status" value="1"/>
</dbReference>
<evidence type="ECO:0000256" key="5">
    <source>
        <dbReference type="ARBA" id="ARBA00022801"/>
    </source>
</evidence>
<keyword evidence="7" id="KW-0346">Stress response</keyword>
<comment type="similarity">
    <text evidence="1">Belongs to the HicA mRNA interferase family.</text>
</comment>
<organism evidence="8 9">
    <name type="scientific">Aerosakkonema funiforme FACHB-1375</name>
    <dbReference type="NCBI Taxonomy" id="2949571"/>
    <lineage>
        <taxon>Bacteria</taxon>
        <taxon>Bacillati</taxon>
        <taxon>Cyanobacteriota</taxon>
        <taxon>Cyanophyceae</taxon>
        <taxon>Oscillatoriophycideae</taxon>
        <taxon>Aerosakkonematales</taxon>
        <taxon>Aerosakkonemataceae</taxon>
        <taxon>Aerosakkonema</taxon>
    </lineage>
</organism>
<evidence type="ECO:0000256" key="1">
    <source>
        <dbReference type="ARBA" id="ARBA00006620"/>
    </source>
</evidence>
<name>A0A926VHJ5_9CYAN</name>
<evidence type="ECO:0000256" key="3">
    <source>
        <dbReference type="ARBA" id="ARBA00022722"/>
    </source>
</evidence>
<dbReference type="GO" id="GO:0003729">
    <property type="term" value="F:mRNA binding"/>
    <property type="evidence" value="ECO:0007669"/>
    <property type="project" value="InterPro"/>
</dbReference>
<evidence type="ECO:0000256" key="6">
    <source>
        <dbReference type="ARBA" id="ARBA00022884"/>
    </source>
</evidence>
<dbReference type="InterPro" id="IPR012933">
    <property type="entry name" value="HicA_mRNA_interferase"/>
</dbReference>
<keyword evidence="2" id="KW-1277">Toxin-antitoxin system</keyword>
<keyword evidence="4" id="KW-0255">Endonuclease</keyword>
<dbReference type="InterPro" id="IPR038570">
    <property type="entry name" value="HicA_sf"/>
</dbReference>
<comment type="caution">
    <text evidence="8">The sequence shown here is derived from an EMBL/GenBank/DDBJ whole genome shotgun (WGS) entry which is preliminary data.</text>
</comment>
<keyword evidence="3" id="KW-0540">Nuclease</keyword>
<dbReference type="Proteomes" id="UP000641646">
    <property type="component" value="Unassembled WGS sequence"/>
</dbReference>
<dbReference type="GO" id="GO:0016787">
    <property type="term" value="F:hydrolase activity"/>
    <property type="evidence" value="ECO:0007669"/>
    <property type="project" value="UniProtKB-KW"/>
</dbReference>
<dbReference type="GO" id="GO:0004519">
    <property type="term" value="F:endonuclease activity"/>
    <property type="evidence" value="ECO:0007669"/>
    <property type="project" value="UniProtKB-KW"/>
</dbReference>
<keyword evidence="5" id="KW-0378">Hydrolase</keyword>